<dbReference type="OrthoDB" id="9802811at2"/>
<dbReference type="Proteomes" id="UP000031971">
    <property type="component" value="Unassembled WGS sequence"/>
</dbReference>
<dbReference type="HAMAP" id="MF_02128">
    <property type="entry name" value="TMP_kinase"/>
    <property type="match status" value="1"/>
</dbReference>
<dbReference type="NCBIfam" id="TIGR01379">
    <property type="entry name" value="thiL"/>
    <property type="match status" value="1"/>
</dbReference>
<feature type="binding site" evidence="2">
    <location>
        <position position="49"/>
    </location>
    <ligand>
        <name>Mg(2+)</name>
        <dbReference type="ChEBI" id="CHEBI:18420"/>
        <label>1</label>
    </ligand>
</feature>
<accession>A0A0C2YVQ7</accession>
<dbReference type="UniPathway" id="UPA00060">
    <property type="reaction ID" value="UER00142"/>
</dbReference>
<dbReference type="Pfam" id="PF02769">
    <property type="entry name" value="AIRS_C"/>
    <property type="match status" value="1"/>
</dbReference>
<feature type="binding site" evidence="2">
    <location>
        <position position="219"/>
    </location>
    <ligand>
        <name>ATP</name>
        <dbReference type="ChEBI" id="CHEBI:30616"/>
    </ligand>
</feature>
<dbReference type="Pfam" id="PF00586">
    <property type="entry name" value="AIRS"/>
    <property type="match status" value="1"/>
</dbReference>
<evidence type="ECO:0000313" key="5">
    <source>
        <dbReference type="EMBL" id="KIL98790.1"/>
    </source>
</evidence>
<feature type="binding site" evidence="2">
    <location>
        <position position="49"/>
    </location>
    <ligand>
        <name>Mg(2+)</name>
        <dbReference type="ChEBI" id="CHEBI:18420"/>
        <label>2</label>
    </ligand>
</feature>
<evidence type="ECO:0000313" key="6">
    <source>
        <dbReference type="Proteomes" id="UP000031971"/>
    </source>
</evidence>
<keyword evidence="6" id="KW-1185">Reference proteome</keyword>
<feature type="binding site" evidence="2">
    <location>
        <begin position="124"/>
        <end position="125"/>
    </location>
    <ligand>
        <name>ATP</name>
        <dbReference type="ChEBI" id="CHEBI:30616"/>
    </ligand>
</feature>
<keyword evidence="2" id="KW-0547">Nucleotide-binding</keyword>
<feature type="binding site" evidence="2">
    <location>
        <position position="56"/>
    </location>
    <ligand>
        <name>substrate</name>
    </ligand>
</feature>
<dbReference type="InterPro" id="IPR016188">
    <property type="entry name" value="PurM-like_N"/>
</dbReference>
<dbReference type="SUPFAM" id="SSF56042">
    <property type="entry name" value="PurM C-terminal domain-like"/>
    <property type="match status" value="1"/>
</dbReference>
<evidence type="ECO:0000259" key="3">
    <source>
        <dbReference type="Pfam" id="PF00586"/>
    </source>
</evidence>
<gene>
    <name evidence="2" type="primary">thiL</name>
    <name evidence="5" type="ORF">CCC_02240</name>
</gene>
<dbReference type="InterPro" id="IPR010918">
    <property type="entry name" value="PurM-like_C_dom"/>
</dbReference>
<feature type="binding site" evidence="2">
    <location>
        <position position="327"/>
    </location>
    <ligand>
        <name>substrate</name>
    </ligand>
</feature>
<feature type="binding site" evidence="2">
    <location>
        <position position="77"/>
    </location>
    <ligand>
        <name>Mg(2+)</name>
        <dbReference type="ChEBI" id="CHEBI:18420"/>
        <label>3</label>
    </ligand>
</feature>
<comment type="caution">
    <text evidence="2">Lacks conserved residue(s) required for the propagation of feature annotation.</text>
</comment>
<feature type="binding site" evidence="2">
    <location>
        <position position="77"/>
    </location>
    <ligand>
        <name>Mg(2+)</name>
        <dbReference type="ChEBI" id="CHEBI:18420"/>
        <label>4</label>
    </ligand>
</feature>
<dbReference type="SUPFAM" id="SSF55326">
    <property type="entry name" value="PurM N-terminal domain-like"/>
    <property type="match status" value="1"/>
</dbReference>
<keyword evidence="2" id="KW-0808">Transferase</keyword>
<dbReference type="AlphaFoldDB" id="A0A0C2YVQ7"/>
<proteinExistence type="inferred from homology"/>
<comment type="caution">
    <text evidence="5">The sequence shown here is derived from an EMBL/GenBank/DDBJ whole genome shotgun (WGS) entry which is preliminary data.</text>
</comment>
<dbReference type="GO" id="GO:0000287">
    <property type="term" value="F:magnesium ion binding"/>
    <property type="evidence" value="ECO:0007669"/>
    <property type="project" value="UniProtKB-UniRule"/>
</dbReference>
<dbReference type="PANTHER" id="PTHR30270:SF0">
    <property type="entry name" value="THIAMINE-MONOPHOSPHATE KINASE"/>
    <property type="match status" value="1"/>
</dbReference>
<feature type="binding site" evidence="2">
    <location>
        <position position="151"/>
    </location>
    <ligand>
        <name>ATP</name>
        <dbReference type="ChEBI" id="CHEBI:30616"/>
    </ligand>
</feature>
<reference evidence="5 6" key="1">
    <citation type="submission" date="2015-01" db="EMBL/GenBank/DDBJ databases">
        <title>Genome Sequence of Magnetospirillum magnetotacticum Strain MS-1.</title>
        <authorList>
            <person name="Marinov G.K."/>
            <person name="Smalley M.D."/>
            <person name="DeSalvo G."/>
        </authorList>
    </citation>
    <scope>NUCLEOTIDE SEQUENCE [LARGE SCALE GENOMIC DNA]</scope>
    <source>
        <strain evidence="5 6">MS-1</strain>
    </source>
</reference>
<feature type="binding site" evidence="2">
    <location>
        <position position="47"/>
    </location>
    <ligand>
        <name>Mg(2+)</name>
        <dbReference type="ChEBI" id="CHEBI:18420"/>
        <label>4</label>
    </ligand>
</feature>
<dbReference type="GO" id="GO:0005524">
    <property type="term" value="F:ATP binding"/>
    <property type="evidence" value="ECO:0007669"/>
    <property type="project" value="UniProtKB-UniRule"/>
</dbReference>
<sequence length="338" mass="34480">MTGGAPDEFGLIAELFAPLAAGFPGALGLADDAAFIAAEPGFDTVATMDSMVAGVHFLPDDPPDLIARKLIRVNLSDLAAKGAEPRFLMLSAAFPRDVGQDWLRAFGAGLAEDVRTFGIHLIGGDTVSTPGPLTLTLTALGRVKAGRGLKRSGAKAGDTVWVSGSIGDGALGLKAIRGLLTGISAAYGEFLSGRYRLPHPRVSLGPRLLDLAHGAMDVSDGLVQDLGHLCRASGLAARIEAARIPLSPAAAAALELDQSLLASVLTGGDDYELLFTASAEAAETLADLSSQLGVALTGIGRVEPGDTGKVTVIGADGREIPVVQGGWRHFGGGSQSGE</sequence>
<dbReference type="EMBL" id="JXSL01000027">
    <property type="protein sequence ID" value="KIL98790.1"/>
    <property type="molecule type" value="Genomic_DNA"/>
</dbReference>
<comment type="pathway">
    <text evidence="2">Cofactor biosynthesis; thiamine diphosphate biosynthesis; thiamine diphosphate from thiamine phosphate: step 1/1.</text>
</comment>
<feature type="binding site" evidence="2">
    <location>
        <position position="220"/>
    </location>
    <ligand>
        <name>Mg(2+)</name>
        <dbReference type="ChEBI" id="CHEBI:18420"/>
        <label>5</label>
    </ligand>
</feature>
<dbReference type="PANTHER" id="PTHR30270">
    <property type="entry name" value="THIAMINE-MONOPHOSPHATE KINASE"/>
    <property type="match status" value="1"/>
</dbReference>
<keyword evidence="2" id="KW-0479">Metal-binding</keyword>
<comment type="similarity">
    <text evidence="2">Belongs to the thiamine-monophosphate kinase family.</text>
</comment>
<comment type="catalytic activity">
    <reaction evidence="2">
        <text>thiamine phosphate + ATP = thiamine diphosphate + ADP</text>
        <dbReference type="Rhea" id="RHEA:15913"/>
        <dbReference type="ChEBI" id="CHEBI:30616"/>
        <dbReference type="ChEBI" id="CHEBI:37575"/>
        <dbReference type="ChEBI" id="CHEBI:58937"/>
        <dbReference type="ChEBI" id="CHEBI:456216"/>
        <dbReference type="EC" id="2.7.4.16"/>
    </reaction>
</comment>
<dbReference type="Gene3D" id="3.30.1330.10">
    <property type="entry name" value="PurM-like, N-terminal domain"/>
    <property type="match status" value="1"/>
</dbReference>
<dbReference type="STRING" id="272627.CCC_02240"/>
<feature type="domain" description="PurM-like C-terminal" evidence="4">
    <location>
        <begin position="155"/>
        <end position="312"/>
    </location>
</feature>
<dbReference type="CDD" id="cd02194">
    <property type="entry name" value="ThiL"/>
    <property type="match status" value="1"/>
</dbReference>
<feature type="binding site" evidence="2">
    <location>
        <position position="269"/>
    </location>
    <ligand>
        <name>substrate</name>
    </ligand>
</feature>
<feature type="domain" description="PurM-like N-terminal" evidence="3">
    <location>
        <begin position="31"/>
        <end position="143"/>
    </location>
</feature>
<keyword evidence="2" id="KW-0460">Magnesium</keyword>
<evidence type="ECO:0000256" key="1">
    <source>
        <dbReference type="ARBA" id="ARBA00022977"/>
    </source>
</evidence>
<dbReference type="PIRSF" id="PIRSF005303">
    <property type="entry name" value="Thiam_monoph_kin"/>
    <property type="match status" value="1"/>
</dbReference>
<dbReference type="EC" id="2.7.4.16" evidence="2"/>
<protein>
    <recommendedName>
        <fullName evidence="2">Thiamine-monophosphate kinase</fullName>
        <shortName evidence="2">TMP kinase</shortName>
        <shortName evidence="2">Thiamine-phosphate kinase</shortName>
        <ecNumber evidence="2">2.7.4.16</ecNumber>
    </recommendedName>
</protein>
<name>A0A0C2YVQ7_PARME</name>
<comment type="miscellaneous">
    <text evidence="2">Reaction mechanism of ThiL seems to utilize a direct, inline transfer of the gamma-phosphate of ATP to TMP rather than a phosphorylated enzyme intermediate.</text>
</comment>
<keyword evidence="2 5" id="KW-0418">Kinase</keyword>
<dbReference type="InterPro" id="IPR036921">
    <property type="entry name" value="PurM-like_N_sf"/>
</dbReference>
<comment type="function">
    <text evidence="2">Catalyzes the ATP-dependent phosphorylation of thiamine-monophosphate (TMP) to form thiamine-pyrophosphate (TPP), the active form of vitamin B1.</text>
</comment>
<feature type="binding site" evidence="2">
    <location>
        <position position="77"/>
    </location>
    <ligand>
        <name>Mg(2+)</name>
        <dbReference type="ChEBI" id="CHEBI:18420"/>
        <label>2</label>
    </ligand>
</feature>
<keyword evidence="2" id="KW-0067">ATP-binding</keyword>
<evidence type="ECO:0000259" key="4">
    <source>
        <dbReference type="Pfam" id="PF02769"/>
    </source>
</evidence>
<dbReference type="GO" id="GO:0009228">
    <property type="term" value="P:thiamine biosynthetic process"/>
    <property type="evidence" value="ECO:0007669"/>
    <property type="project" value="UniProtKB-KW"/>
</dbReference>
<feature type="binding site" evidence="2">
    <location>
        <position position="125"/>
    </location>
    <ligand>
        <name>Mg(2+)</name>
        <dbReference type="ChEBI" id="CHEBI:18420"/>
        <label>1</label>
    </ligand>
</feature>
<feature type="binding site" evidence="2">
    <location>
        <position position="217"/>
    </location>
    <ligand>
        <name>Mg(2+)</name>
        <dbReference type="ChEBI" id="CHEBI:18420"/>
        <label>3</label>
    </ligand>
</feature>
<feature type="binding site" evidence="2">
    <location>
        <position position="32"/>
    </location>
    <ligand>
        <name>Mg(2+)</name>
        <dbReference type="ChEBI" id="CHEBI:18420"/>
        <label>4</label>
    </ligand>
</feature>
<dbReference type="InterPro" id="IPR036676">
    <property type="entry name" value="PurM-like_C_sf"/>
</dbReference>
<dbReference type="InterPro" id="IPR006283">
    <property type="entry name" value="ThiL-like"/>
</dbReference>
<keyword evidence="1 2" id="KW-0784">Thiamine biosynthesis</keyword>
<evidence type="ECO:0000256" key="2">
    <source>
        <dbReference type="HAMAP-Rule" id="MF_02128"/>
    </source>
</evidence>
<dbReference type="Gene3D" id="3.90.650.10">
    <property type="entry name" value="PurM-like C-terminal domain"/>
    <property type="match status" value="1"/>
</dbReference>
<dbReference type="GO" id="GO:0009030">
    <property type="term" value="F:thiamine-phosphate kinase activity"/>
    <property type="evidence" value="ECO:0007669"/>
    <property type="project" value="UniProtKB-UniRule"/>
</dbReference>
<dbReference type="GO" id="GO:0009229">
    <property type="term" value="P:thiamine diphosphate biosynthetic process"/>
    <property type="evidence" value="ECO:0007669"/>
    <property type="project" value="UniProtKB-UniRule"/>
</dbReference>
<feature type="binding site" evidence="2">
    <location>
        <position position="32"/>
    </location>
    <ligand>
        <name>Mg(2+)</name>
        <dbReference type="ChEBI" id="CHEBI:18420"/>
        <label>3</label>
    </ligand>
</feature>
<organism evidence="5 6">
    <name type="scientific">Paramagnetospirillum magnetotacticum MS-1</name>
    <dbReference type="NCBI Taxonomy" id="272627"/>
    <lineage>
        <taxon>Bacteria</taxon>
        <taxon>Pseudomonadati</taxon>
        <taxon>Pseudomonadota</taxon>
        <taxon>Alphaproteobacteria</taxon>
        <taxon>Rhodospirillales</taxon>
        <taxon>Magnetospirillaceae</taxon>
        <taxon>Paramagnetospirillum</taxon>
    </lineage>
</organism>